<keyword evidence="1" id="KW-0812">Transmembrane</keyword>
<keyword evidence="3" id="KW-1185">Reference proteome</keyword>
<dbReference type="HOGENOM" id="CLU_475594_0_0_9"/>
<feature type="transmembrane region" description="Helical" evidence="1">
    <location>
        <begin position="386"/>
        <end position="405"/>
    </location>
</feature>
<feature type="transmembrane region" description="Helical" evidence="1">
    <location>
        <begin position="555"/>
        <end position="576"/>
    </location>
</feature>
<feature type="transmembrane region" description="Helical" evidence="1">
    <location>
        <begin position="291"/>
        <end position="312"/>
    </location>
</feature>
<evidence type="ECO:0000256" key="1">
    <source>
        <dbReference type="SAM" id="Phobius"/>
    </source>
</evidence>
<name>B1MYH2_LEUCK</name>
<feature type="transmembrane region" description="Helical" evidence="1">
    <location>
        <begin position="324"/>
        <end position="343"/>
    </location>
</feature>
<keyword evidence="1" id="KW-1133">Transmembrane helix</keyword>
<dbReference type="Proteomes" id="UP000002166">
    <property type="component" value="Chromosome"/>
</dbReference>
<feature type="transmembrane region" description="Helical" evidence="1">
    <location>
        <begin position="355"/>
        <end position="374"/>
    </location>
</feature>
<feature type="transmembrane region" description="Helical" evidence="1">
    <location>
        <begin position="136"/>
        <end position="155"/>
    </location>
</feature>
<dbReference type="STRING" id="349519.LCK_00742"/>
<proteinExistence type="predicted"/>
<feature type="transmembrane region" description="Helical" evidence="1">
    <location>
        <begin position="12"/>
        <end position="36"/>
    </location>
</feature>
<dbReference type="KEGG" id="lci:LCK_00742"/>
<keyword evidence="1" id="KW-0472">Membrane</keyword>
<feature type="transmembrane region" description="Helical" evidence="1">
    <location>
        <begin position="243"/>
        <end position="262"/>
    </location>
</feature>
<protein>
    <submittedName>
        <fullName evidence="2">Permease of the major facilitator superfamily</fullName>
    </submittedName>
</protein>
<accession>B1MYH2</accession>
<gene>
    <name evidence="2" type="ordered locus">LCK_00742</name>
</gene>
<feature type="transmembrane region" description="Helical" evidence="1">
    <location>
        <begin position="84"/>
        <end position="101"/>
    </location>
</feature>
<sequence length="587" mass="67307">MTVFWGSLLKKYIQSYLGLHLIFLIIAMILFLPLLLNGELVTWRDSQFHIARFHELIMAQQNGHFFPDIIRYSGTNSWGYGLNFFYPTYLFYPLIFLWRLTKLPVTSILIFDIIVVYFALWSNFAIVYKITSKIKLAFTFALTYVLTAAIGNAILDNVAVVRIAYMTQYASNIVILLAPVVVLSFYNIIFLHDNRTWLRAAIYSSFAVMLSIPTTLGIVLTVLCMVVVAYFKRQLSINDMNQLLRSVLLTLGLSAAFVFPFIEQRLANNWANLPNNPDLFGANFSTVLMRIFNLSDVLSLLIIGLTALLIFYKKFNYVYKILGLSYIVALLFLYSNLFPWYLFNRELSGALQMTYRWHFMPAILGSLFVAFAVTDLMKIKQKMLPIVSVMLIYLSFNGMMLNTVAKNCHVDGFNNATNHIVAPNKDNLKTDSLFGVTNDNIQVMLDRPSLALDDYRAQGQERNAKRIYSDSLVQFDKQILPNRTMVKGQDFYIIGVPRNTRSVQTPITYLKGFAAFDTQGKRLKAYKNKGGFLSVNPSGAKTIRLTYHKTLVHQISLIIFIITWLALGGYWLIYFIKGMFYTSRLKH</sequence>
<dbReference type="AlphaFoldDB" id="B1MYH2"/>
<feature type="transmembrane region" description="Helical" evidence="1">
    <location>
        <begin position="167"/>
        <end position="189"/>
    </location>
</feature>
<feature type="transmembrane region" description="Helical" evidence="1">
    <location>
        <begin position="201"/>
        <end position="231"/>
    </location>
</feature>
<dbReference type="EMBL" id="DQ489736">
    <property type="protein sequence ID" value="ACA82574.1"/>
    <property type="molecule type" value="Genomic_DNA"/>
</dbReference>
<evidence type="ECO:0000313" key="3">
    <source>
        <dbReference type="Proteomes" id="UP000002166"/>
    </source>
</evidence>
<dbReference type="OrthoDB" id="2257846at2"/>
<dbReference type="eggNOG" id="COG4485">
    <property type="taxonomic scope" value="Bacteria"/>
</dbReference>
<evidence type="ECO:0000313" key="2">
    <source>
        <dbReference type="EMBL" id="ACA82574.1"/>
    </source>
</evidence>
<reference evidence="2 3" key="1">
    <citation type="journal article" date="2008" name="J. Bacteriol.">
        <title>Complete genome sequence of Leuconostoc citreum KM20.</title>
        <authorList>
            <person name="Kim J.F."/>
            <person name="Jeong H."/>
            <person name="Lee J.-S."/>
            <person name="Choi S.-H."/>
            <person name="Ha M."/>
            <person name="Hur C.-G."/>
            <person name="Kim J.-S."/>
            <person name="Lee S."/>
            <person name="Park H.-S."/>
            <person name="Park Y.-H."/>
            <person name="Oh T.K."/>
        </authorList>
    </citation>
    <scope>NUCLEOTIDE SEQUENCE [LARGE SCALE GENOMIC DNA]</scope>
    <source>
        <strain evidence="2 3">KM20</strain>
    </source>
</reference>
<feature type="transmembrane region" description="Helical" evidence="1">
    <location>
        <begin position="108"/>
        <end position="130"/>
    </location>
</feature>
<organism evidence="2 3">
    <name type="scientific">Leuconostoc citreum (strain KM20)</name>
    <dbReference type="NCBI Taxonomy" id="349519"/>
    <lineage>
        <taxon>Bacteria</taxon>
        <taxon>Bacillati</taxon>
        <taxon>Bacillota</taxon>
        <taxon>Bacilli</taxon>
        <taxon>Lactobacillales</taxon>
        <taxon>Lactobacillaceae</taxon>
        <taxon>Leuconostoc</taxon>
    </lineage>
</organism>